<feature type="non-terminal residue" evidence="1">
    <location>
        <position position="63"/>
    </location>
</feature>
<dbReference type="Gene3D" id="3.30.420.10">
    <property type="entry name" value="Ribonuclease H-like superfamily/Ribonuclease H"/>
    <property type="match status" value="1"/>
</dbReference>
<proteinExistence type="predicted"/>
<gene>
    <name evidence="1" type="ORF">NX801_30070</name>
</gene>
<evidence type="ECO:0000313" key="2">
    <source>
        <dbReference type="Proteomes" id="UP001431313"/>
    </source>
</evidence>
<accession>A0ABT2CQV2</accession>
<dbReference type="Proteomes" id="UP001431313">
    <property type="component" value="Unassembled WGS sequence"/>
</dbReference>
<protein>
    <submittedName>
        <fullName evidence="1">Transposase</fullName>
    </submittedName>
</protein>
<name>A0ABT2CQV2_9ACTN</name>
<sequence length="63" mass="6937">MWETDHLQAPVLVNVDGKARRPWIMWFTDCAMSATTGVAVAPGDPSRESVLAALRSVDLHEET</sequence>
<dbReference type="EMBL" id="JANUGQ010000045">
    <property type="protein sequence ID" value="MCS0639809.1"/>
    <property type="molecule type" value="Genomic_DNA"/>
</dbReference>
<reference evidence="1" key="1">
    <citation type="submission" date="2022-08" db="EMBL/GenBank/DDBJ databases">
        <authorList>
            <person name="Somphong A."/>
            <person name="Phongsopitanun W."/>
        </authorList>
    </citation>
    <scope>NUCLEOTIDE SEQUENCE</scope>
    <source>
        <strain evidence="1">LP05-1</strain>
    </source>
</reference>
<comment type="caution">
    <text evidence="1">The sequence shown here is derived from an EMBL/GenBank/DDBJ whole genome shotgun (WGS) entry which is preliminary data.</text>
</comment>
<evidence type="ECO:0000313" key="1">
    <source>
        <dbReference type="EMBL" id="MCS0639809.1"/>
    </source>
</evidence>
<keyword evidence="2" id="KW-1185">Reference proteome</keyword>
<dbReference type="InterPro" id="IPR036397">
    <property type="entry name" value="RNaseH_sf"/>
</dbReference>
<organism evidence="1 2">
    <name type="scientific">Streptomyces pyxinae</name>
    <dbReference type="NCBI Taxonomy" id="2970734"/>
    <lineage>
        <taxon>Bacteria</taxon>
        <taxon>Bacillati</taxon>
        <taxon>Actinomycetota</taxon>
        <taxon>Actinomycetes</taxon>
        <taxon>Kitasatosporales</taxon>
        <taxon>Streptomycetaceae</taxon>
        <taxon>Streptomyces</taxon>
    </lineage>
</organism>